<feature type="transmembrane region" description="Helical" evidence="8">
    <location>
        <begin position="118"/>
        <end position="140"/>
    </location>
</feature>
<evidence type="ECO:0000256" key="7">
    <source>
        <dbReference type="SAM" id="MobiDB-lite"/>
    </source>
</evidence>
<keyword evidence="11" id="KW-1185">Reference proteome</keyword>
<evidence type="ECO:0000256" key="6">
    <source>
        <dbReference type="ARBA" id="ARBA00023136"/>
    </source>
</evidence>
<keyword evidence="6 8" id="KW-0472">Membrane</keyword>
<feature type="compositionally biased region" description="Polar residues" evidence="7">
    <location>
        <begin position="159"/>
        <end position="172"/>
    </location>
</feature>
<evidence type="ECO:0000259" key="9">
    <source>
        <dbReference type="Pfam" id="PF13813"/>
    </source>
</evidence>
<reference evidence="10" key="1">
    <citation type="submission" date="2023-07" db="EMBL/GenBank/DDBJ databases">
        <title>Black Yeasts Isolated from many extreme environments.</title>
        <authorList>
            <person name="Coleine C."/>
            <person name="Stajich J.E."/>
            <person name="Selbmann L."/>
        </authorList>
    </citation>
    <scope>NUCLEOTIDE SEQUENCE</scope>
    <source>
        <strain evidence="10">CCFEE 5485</strain>
    </source>
</reference>
<dbReference type="InterPro" id="IPR032805">
    <property type="entry name" value="Wax_synthase_dom"/>
</dbReference>
<feature type="domain" description="Wax synthase" evidence="9">
    <location>
        <begin position="382"/>
        <end position="468"/>
    </location>
</feature>
<name>A0AAE1C005_9PEZI</name>
<evidence type="ECO:0000256" key="8">
    <source>
        <dbReference type="SAM" id="Phobius"/>
    </source>
</evidence>
<comment type="similarity">
    <text evidence="2">Belongs to the wax synthase family.</text>
</comment>
<evidence type="ECO:0000256" key="5">
    <source>
        <dbReference type="ARBA" id="ARBA00022989"/>
    </source>
</evidence>
<gene>
    <name evidence="10" type="ORF">LTR78_006533</name>
</gene>
<dbReference type="GO" id="GO:0008374">
    <property type="term" value="F:O-acyltransferase activity"/>
    <property type="evidence" value="ECO:0007669"/>
    <property type="project" value="InterPro"/>
</dbReference>
<accession>A0AAE1C005</accession>
<evidence type="ECO:0000256" key="2">
    <source>
        <dbReference type="ARBA" id="ARBA00007282"/>
    </source>
</evidence>
<feature type="transmembrane region" description="Helical" evidence="8">
    <location>
        <begin position="94"/>
        <end position="112"/>
    </location>
</feature>
<dbReference type="PANTHER" id="PTHR31595">
    <property type="entry name" value="LONG-CHAIN-ALCOHOL O-FATTY-ACYLTRANSFERASE 3-RELATED"/>
    <property type="match status" value="1"/>
</dbReference>
<dbReference type="EMBL" id="JAUTXT010000024">
    <property type="protein sequence ID" value="KAK3673628.1"/>
    <property type="molecule type" value="Genomic_DNA"/>
</dbReference>
<evidence type="ECO:0000256" key="1">
    <source>
        <dbReference type="ARBA" id="ARBA00004141"/>
    </source>
</evidence>
<evidence type="ECO:0000313" key="11">
    <source>
        <dbReference type="Proteomes" id="UP001274830"/>
    </source>
</evidence>
<dbReference type="Pfam" id="PF13813">
    <property type="entry name" value="MBOAT_2"/>
    <property type="match status" value="1"/>
</dbReference>
<evidence type="ECO:0000256" key="3">
    <source>
        <dbReference type="ARBA" id="ARBA00022679"/>
    </source>
</evidence>
<proteinExistence type="inferred from homology"/>
<dbReference type="PANTHER" id="PTHR31595:SF67">
    <property type="entry name" value="WAX SYNTHASE DOMAIN-CONTAINING PROTEIN"/>
    <property type="match status" value="1"/>
</dbReference>
<evidence type="ECO:0000313" key="10">
    <source>
        <dbReference type="EMBL" id="KAK3673628.1"/>
    </source>
</evidence>
<dbReference type="AlphaFoldDB" id="A0AAE1C005"/>
<keyword evidence="4 8" id="KW-0812">Transmembrane</keyword>
<comment type="caution">
    <text evidence="10">The sequence shown here is derived from an EMBL/GenBank/DDBJ whole genome shotgun (WGS) entry which is preliminary data.</text>
</comment>
<keyword evidence="3" id="KW-0808">Transferase</keyword>
<dbReference type="GO" id="GO:0006629">
    <property type="term" value="P:lipid metabolic process"/>
    <property type="evidence" value="ECO:0007669"/>
    <property type="project" value="InterPro"/>
</dbReference>
<feature type="transmembrane region" description="Helical" evidence="8">
    <location>
        <begin position="64"/>
        <end position="82"/>
    </location>
</feature>
<feature type="region of interest" description="Disordered" evidence="7">
    <location>
        <begin position="242"/>
        <end position="265"/>
    </location>
</feature>
<dbReference type="GO" id="GO:0016020">
    <property type="term" value="C:membrane"/>
    <property type="evidence" value="ECO:0007669"/>
    <property type="project" value="UniProtKB-SubCell"/>
</dbReference>
<evidence type="ECO:0000256" key="4">
    <source>
        <dbReference type="ARBA" id="ARBA00022692"/>
    </source>
</evidence>
<dbReference type="InterPro" id="IPR044851">
    <property type="entry name" value="Wax_synthase"/>
</dbReference>
<comment type="subcellular location">
    <subcellularLocation>
        <location evidence="1">Membrane</location>
        <topology evidence="1">Multi-pass membrane protein</topology>
    </subcellularLocation>
</comment>
<protein>
    <recommendedName>
        <fullName evidence="9">Wax synthase domain-containing protein</fullName>
    </recommendedName>
</protein>
<dbReference type="Proteomes" id="UP001274830">
    <property type="component" value="Unassembled WGS sequence"/>
</dbReference>
<keyword evidence="5 8" id="KW-1133">Transmembrane helix</keyword>
<feature type="compositionally biased region" description="Low complexity" evidence="7">
    <location>
        <begin position="253"/>
        <end position="264"/>
    </location>
</feature>
<organism evidence="10 11">
    <name type="scientific">Recurvomyces mirabilis</name>
    <dbReference type="NCBI Taxonomy" id="574656"/>
    <lineage>
        <taxon>Eukaryota</taxon>
        <taxon>Fungi</taxon>
        <taxon>Dikarya</taxon>
        <taxon>Ascomycota</taxon>
        <taxon>Pezizomycotina</taxon>
        <taxon>Dothideomycetes</taxon>
        <taxon>Dothideomycetidae</taxon>
        <taxon>Mycosphaerellales</taxon>
        <taxon>Teratosphaeriaceae</taxon>
        <taxon>Recurvomyces</taxon>
    </lineage>
</organism>
<feature type="region of interest" description="Disordered" evidence="7">
    <location>
        <begin position="154"/>
        <end position="199"/>
    </location>
</feature>
<sequence>MYVLTVAYSALLPFLKNGEPYGIVKQTLDDTTMLPPGLRTPREAVLYYDQVYFDLINNGKAYPFIYPWATVGAAVIIGYLLIDHRKSPWLQWARWPVFAFLCLFQGWCIATNRARYCASAFGVGLLSFWGTLWVAAIMIANDCQRDFKRIERRSDTTERAANTETNSSASTIEQKELNARQRRPTAQGSDGSSDGKHNESRNELYWQEYPSGPLIARLDWVADCFCSFRGVGWNWQTSGIPPPPQWAQTQLGDNSNTDNTTNDSRYTKSRTGIRRFFTRAELLRDCLISLTSTYFILDFTLTLMHRDPYFIGYTTASAPSHLPQIIQNSHFLTKSFRLLLSLTGIYTALYSIFKLGPLFFSCLLGSKVLGLRGEAWMNPADMFGSYAMILDKGLAGWWGGWWHQTFRYGFEAPATAILAATGIEKKSTKGRLVSLCIAFFLSGCVHACGSYTQLGDTRPLLGPMRFFLLQAVGIMAQTVATHQLRTAGILEKCPKLIKQAANFALVHVWLYYTAPLLVDDFAQGGVWLFEPLPFSVLRGLGFGAVDDQFFCWWHGLFWWRTGKHWWDTGIAL</sequence>